<accession>A0A9W6HPV9</accession>
<dbReference type="InterPro" id="IPR013500">
    <property type="entry name" value="TopoI_cat_euk"/>
</dbReference>
<dbReference type="Gene3D" id="3.30.66.10">
    <property type="entry name" value="DNA topoisomerase I domain"/>
    <property type="match status" value="1"/>
</dbReference>
<feature type="region of interest" description="Disordered" evidence="7">
    <location>
        <begin position="325"/>
        <end position="355"/>
    </location>
</feature>
<feature type="compositionally biased region" description="Basic and acidic residues" evidence="7">
    <location>
        <begin position="346"/>
        <end position="355"/>
    </location>
</feature>
<dbReference type="EC" id="5.6.2.1" evidence="3"/>
<dbReference type="InterPro" id="IPR014711">
    <property type="entry name" value="TopoI_cat_a-hlx-sub_euk"/>
</dbReference>
<evidence type="ECO:0000256" key="6">
    <source>
        <dbReference type="ARBA" id="ARBA00023235"/>
    </source>
</evidence>
<dbReference type="RefSeq" id="WP_204938170.1">
    <property type="nucleotide sequence ID" value="NZ_BAAAUM010000001.1"/>
</dbReference>
<dbReference type="EMBL" id="BSET01000001">
    <property type="protein sequence ID" value="GLK00449.1"/>
    <property type="molecule type" value="Genomic_DNA"/>
</dbReference>
<dbReference type="Pfam" id="PF21338">
    <property type="entry name" value="Top1B_N_bact"/>
    <property type="match status" value="1"/>
</dbReference>
<reference evidence="10" key="1">
    <citation type="journal article" date="2014" name="Int. J. Syst. Evol. Microbiol.">
        <title>Complete genome sequence of Corynebacterium casei LMG S-19264T (=DSM 44701T), isolated from a smear-ripened cheese.</title>
        <authorList>
            <consortium name="US DOE Joint Genome Institute (JGI-PGF)"/>
            <person name="Walter F."/>
            <person name="Albersmeier A."/>
            <person name="Kalinowski J."/>
            <person name="Ruckert C."/>
        </authorList>
    </citation>
    <scope>NUCLEOTIDE SEQUENCE</scope>
    <source>
        <strain evidence="10">VKM Ac-1958</strain>
    </source>
</reference>
<evidence type="ECO:0000256" key="2">
    <source>
        <dbReference type="ARBA" id="ARBA00006645"/>
    </source>
</evidence>
<feature type="domain" description="DNA topoisomerase IB N-terminal" evidence="9">
    <location>
        <begin position="23"/>
        <end position="70"/>
    </location>
</feature>
<dbReference type="SUPFAM" id="SSF56349">
    <property type="entry name" value="DNA breaking-rejoining enzymes"/>
    <property type="match status" value="1"/>
</dbReference>
<name>A0A9W6HPV9_9MICO</name>
<dbReference type="Pfam" id="PF01028">
    <property type="entry name" value="Topoisom_I"/>
    <property type="match status" value="1"/>
</dbReference>
<keyword evidence="11" id="KW-1185">Reference proteome</keyword>
<evidence type="ECO:0000256" key="7">
    <source>
        <dbReference type="SAM" id="MobiDB-lite"/>
    </source>
</evidence>
<dbReference type="Gene3D" id="1.10.132.120">
    <property type="match status" value="1"/>
</dbReference>
<dbReference type="InterPro" id="IPR011010">
    <property type="entry name" value="DNA_brk_join_enz"/>
</dbReference>
<evidence type="ECO:0000313" key="11">
    <source>
        <dbReference type="Proteomes" id="UP001142325"/>
    </source>
</evidence>
<dbReference type="GO" id="GO:0006265">
    <property type="term" value="P:DNA topological change"/>
    <property type="evidence" value="ECO:0007669"/>
    <property type="project" value="InterPro"/>
</dbReference>
<sequence length="355" mass="39005">MPRVIRVHPDVDPGVRRVRAGSGFRYIDPQGDAVETSVREDIEALAIPPAWTDVWICADPYGHIQAVGTDAAGRRQYIYHPQWQHRRSRGKFARALALAEALPRARGRVTRTLRAASAGEDPGRETTLAVAFRMLDELAPRIGSSRYMERHGSRGLTTLVRRDARVDDETIALSFPGKSGQRAQLEVVDAELAGVLAELAAGRPGSPLLWYRDGRRQRPLTPAEVNAYVRELTGGSFTAKDFRTLRGTIVAAQTLATLGSATTPRQRRSAHAEAARAAAAVLGNTPTVARNSYIDPRVFRRHTQGEVLDLTVSPESALRRLLAEPRRAARSGGAPRRQRRQGARSLAKERRVATT</sequence>
<dbReference type="PRINTS" id="PR00416">
    <property type="entry name" value="EUTPISMRASEI"/>
</dbReference>
<comment type="catalytic activity">
    <reaction evidence="1">
        <text>ATP-independent breakage of single-stranded DNA, followed by passage and rejoining.</text>
        <dbReference type="EC" id="5.6.2.1"/>
    </reaction>
</comment>
<protein>
    <recommendedName>
        <fullName evidence="3">DNA topoisomerase</fullName>
        <ecNumber evidence="3">5.6.2.1</ecNumber>
    </recommendedName>
</protein>
<proteinExistence type="inferred from homology"/>
<dbReference type="InterPro" id="IPR049331">
    <property type="entry name" value="Top1B_N_bact"/>
</dbReference>
<evidence type="ECO:0000259" key="8">
    <source>
        <dbReference type="Pfam" id="PF01028"/>
    </source>
</evidence>
<feature type="domain" description="DNA topoisomerase I catalytic core eukaryotic-type" evidence="8">
    <location>
        <begin position="84"/>
        <end position="291"/>
    </location>
</feature>
<dbReference type="AlphaFoldDB" id="A0A9W6HPV9"/>
<dbReference type="SUPFAM" id="SSF55869">
    <property type="entry name" value="DNA topoisomerase I domain"/>
    <property type="match status" value="1"/>
</dbReference>
<dbReference type="GO" id="GO:0003677">
    <property type="term" value="F:DNA binding"/>
    <property type="evidence" value="ECO:0007669"/>
    <property type="project" value="UniProtKB-KW"/>
</dbReference>
<keyword evidence="4" id="KW-0799">Topoisomerase</keyword>
<dbReference type="Gene3D" id="3.90.15.10">
    <property type="entry name" value="Topoisomerase I, Chain A, domain 3"/>
    <property type="match status" value="1"/>
</dbReference>
<dbReference type="InterPro" id="IPR035447">
    <property type="entry name" value="DNA_topo_I_N_sf"/>
</dbReference>
<keyword evidence="5" id="KW-0238">DNA-binding</keyword>
<dbReference type="PROSITE" id="PS52038">
    <property type="entry name" value="TOPO_IB_2"/>
    <property type="match status" value="1"/>
</dbReference>
<dbReference type="InterPro" id="IPR001631">
    <property type="entry name" value="TopoI"/>
</dbReference>
<evidence type="ECO:0000313" key="10">
    <source>
        <dbReference type="EMBL" id="GLK00449.1"/>
    </source>
</evidence>
<evidence type="ECO:0000256" key="4">
    <source>
        <dbReference type="ARBA" id="ARBA00023029"/>
    </source>
</evidence>
<evidence type="ECO:0000256" key="3">
    <source>
        <dbReference type="ARBA" id="ARBA00012891"/>
    </source>
</evidence>
<dbReference type="Proteomes" id="UP001142325">
    <property type="component" value="Unassembled WGS sequence"/>
</dbReference>
<keyword evidence="6" id="KW-0413">Isomerase</keyword>
<organism evidence="10 11">
    <name type="scientific">Microbacterium keratanolyticum</name>
    <dbReference type="NCBI Taxonomy" id="67574"/>
    <lineage>
        <taxon>Bacteria</taxon>
        <taxon>Bacillati</taxon>
        <taxon>Actinomycetota</taxon>
        <taxon>Actinomycetes</taxon>
        <taxon>Micrococcales</taxon>
        <taxon>Microbacteriaceae</taxon>
        <taxon>Microbacterium</taxon>
    </lineage>
</organism>
<reference evidence="10" key="2">
    <citation type="submission" date="2023-01" db="EMBL/GenBank/DDBJ databases">
        <authorList>
            <person name="Sun Q."/>
            <person name="Evtushenko L."/>
        </authorList>
    </citation>
    <scope>NUCLEOTIDE SEQUENCE</scope>
    <source>
        <strain evidence="10">VKM Ac-1958</strain>
    </source>
</reference>
<evidence type="ECO:0000259" key="9">
    <source>
        <dbReference type="Pfam" id="PF21338"/>
    </source>
</evidence>
<evidence type="ECO:0000256" key="1">
    <source>
        <dbReference type="ARBA" id="ARBA00000213"/>
    </source>
</evidence>
<dbReference type="GO" id="GO:0003917">
    <property type="term" value="F:DNA topoisomerase type I (single strand cut, ATP-independent) activity"/>
    <property type="evidence" value="ECO:0007669"/>
    <property type="project" value="UniProtKB-EC"/>
</dbReference>
<comment type="similarity">
    <text evidence="2">Belongs to the type IB topoisomerase family.</text>
</comment>
<gene>
    <name evidence="10" type="ORF">GCM10017596_01640</name>
</gene>
<evidence type="ECO:0000256" key="5">
    <source>
        <dbReference type="ARBA" id="ARBA00023125"/>
    </source>
</evidence>
<comment type="caution">
    <text evidence="10">The sequence shown here is derived from an EMBL/GenBank/DDBJ whole genome shotgun (WGS) entry which is preliminary data.</text>
</comment>